<dbReference type="InterPro" id="IPR001279">
    <property type="entry name" value="Metallo-B-lactamas"/>
</dbReference>
<evidence type="ECO:0000256" key="1">
    <source>
        <dbReference type="SAM" id="SignalP"/>
    </source>
</evidence>
<keyword evidence="4" id="KW-1185">Reference proteome</keyword>
<dbReference type="SUPFAM" id="SSF56281">
    <property type="entry name" value="Metallo-hydrolase/oxidoreductase"/>
    <property type="match status" value="1"/>
</dbReference>
<dbReference type="GO" id="GO:0005737">
    <property type="term" value="C:cytoplasm"/>
    <property type="evidence" value="ECO:0007669"/>
    <property type="project" value="TreeGrafter"/>
</dbReference>
<gene>
    <name evidence="3" type="ORF">E2F50_16535</name>
</gene>
<dbReference type="OrthoDB" id="9805728at2"/>
<organism evidence="3 4">
    <name type="scientific">Rhizobium deserti</name>
    <dbReference type="NCBI Taxonomy" id="2547961"/>
    <lineage>
        <taxon>Bacteria</taxon>
        <taxon>Pseudomonadati</taxon>
        <taxon>Pseudomonadota</taxon>
        <taxon>Alphaproteobacteria</taxon>
        <taxon>Hyphomicrobiales</taxon>
        <taxon>Rhizobiaceae</taxon>
        <taxon>Rhizobium/Agrobacterium group</taxon>
        <taxon>Rhizobium</taxon>
    </lineage>
</organism>
<feature type="signal peptide" evidence="1">
    <location>
        <begin position="1"/>
        <end position="29"/>
    </location>
</feature>
<name>A0A4V3AP58_9HYPH</name>
<feature type="chain" id="PRO_5020869918" description="Metallo-beta-lactamase domain-containing protein" evidence="1">
    <location>
        <begin position="30"/>
        <end position="360"/>
    </location>
</feature>
<proteinExistence type="predicted"/>
<dbReference type="PANTHER" id="PTHR15032:SF4">
    <property type="entry name" value="N-ACYL-PHOSPHATIDYLETHANOLAMINE-HYDROLYZING PHOSPHOLIPASE D"/>
    <property type="match status" value="1"/>
</dbReference>
<accession>A0A4V3AP58</accession>
<dbReference type="InterPro" id="IPR036866">
    <property type="entry name" value="RibonucZ/Hydroxyglut_hydro"/>
</dbReference>
<dbReference type="Proteomes" id="UP000295238">
    <property type="component" value="Unassembled WGS sequence"/>
</dbReference>
<dbReference type="PROSITE" id="PS51318">
    <property type="entry name" value="TAT"/>
    <property type="match status" value="1"/>
</dbReference>
<evidence type="ECO:0000313" key="3">
    <source>
        <dbReference type="EMBL" id="TDK34446.1"/>
    </source>
</evidence>
<evidence type="ECO:0000313" key="4">
    <source>
        <dbReference type="Proteomes" id="UP000295238"/>
    </source>
</evidence>
<dbReference type="Gene3D" id="3.60.15.10">
    <property type="entry name" value="Ribonuclease Z/Hydroxyacylglutathione hydrolase-like"/>
    <property type="match status" value="1"/>
</dbReference>
<feature type="domain" description="Metallo-beta-lactamase" evidence="2">
    <location>
        <begin position="113"/>
        <end position="313"/>
    </location>
</feature>
<protein>
    <recommendedName>
        <fullName evidence="2">Metallo-beta-lactamase domain-containing protein</fullName>
    </recommendedName>
</protein>
<dbReference type="AlphaFoldDB" id="A0A4V3AP58"/>
<comment type="caution">
    <text evidence="3">The sequence shown here is derived from an EMBL/GenBank/DDBJ whole genome shotgun (WGS) entry which is preliminary data.</text>
</comment>
<reference evidence="3 4" key="1">
    <citation type="submission" date="2019-03" db="EMBL/GenBank/DDBJ databases">
        <title>Rhizobium sp. nov., an bacterium isolated from biocrust in Mu Us Desert.</title>
        <authorList>
            <person name="Lixiong L."/>
        </authorList>
    </citation>
    <scope>NUCLEOTIDE SEQUENCE [LARGE SCALE GENOMIC DNA]</scope>
    <source>
        <strain evidence="3 4">SPY-1</strain>
    </source>
</reference>
<keyword evidence="1" id="KW-0732">Signal</keyword>
<dbReference type="EMBL" id="SMTL01000004">
    <property type="protein sequence ID" value="TDK34446.1"/>
    <property type="molecule type" value="Genomic_DNA"/>
</dbReference>
<dbReference type="InterPro" id="IPR006311">
    <property type="entry name" value="TAT_signal"/>
</dbReference>
<dbReference type="PANTHER" id="PTHR15032">
    <property type="entry name" value="N-ACYL-PHOSPHATIDYLETHANOLAMINE-HYDROLYZING PHOSPHOLIPASE D"/>
    <property type="match status" value="1"/>
</dbReference>
<evidence type="ECO:0000259" key="2">
    <source>
        <dbReference type="Pfam" id="PF12706"/>
    </source>
</evidence>
<dbReference type="RefSeq" id="WP_133317283.1">
    <property type="nucleotide sequence ID" value="NZ_SMTL01000004.1"/>
</dbReference>
<dbReference type="Pfam" id="PF12706">
    <property type="entry name" value="Lactamase_B_2"/>
    <property type="match status" value="1"/>
</dbReference>
<sequence>MNRRSFFKWTGLGAVAALAGGFTARSAMAGNKYYSGPVSDHFDGKLFFNPGGEEPGGFFNLLRWKLNGKNIAWPDSFPSPFPQAVPETRVSGDRLVVTMVGHACMLMQVAGLNILTDPVWSERTSPVSFAGPKRVNPPGIRVGDLPPIDIVLVTHNHYDHLDLETLSVLQGRDKPRFVTPLGNDGIIRSRVPDARITVMDWGAREEMALGVSFHCEPCHHWSARGLGDRRMALWAAFVFETPAGKIYHIGDTGFHGGINYRAARQKHGGFRLANLPFGAYEPRWFMKAQHQNPDEAVEGMLLSNAAFVAGHHWGTFKLTDEGVEQPVEALHASLDSRGIGRERFQPMRPGQVFDVPAVAM</sequence>